<keyword evidence="7" id="KW-1185">Reference proteome</keyword>
<dbReference type="Gene3D" id="3.30.360.10">
    <property type="entry name" value="Dihydrodipicolinate Reductase, domain 2"/>
    <property type="match status" value="1"/>
</dbReference>
<gene>
    <name evidence="6" type="ORF">LVY72_04390</name>
</gene>
<dbReference type="PANTHER" id="PTHR43708">
    <property type="entry name" value="CONSERVED EXPRESSED OXIDOREDUCTASE (EUROFUNG)"/>
    <property type="match status" value="1"/>
</dbReference>
<evidence type="ECO:0000313" key="6">
    <source>
        <dbReference type="EMBL" id="MCG2621150.1"/>
    </source>
</evidence>
<feature type="domain" description="Gfo/Idh/MocA-like oxidoreductase N-terminal" evidence="4">
    <location>
        <begin position="8"/>
        <end position="127"/>
    </location>
</feature>
<evidence type="ECO:0000256" key="3">
    <source>
        <dbReference type="ARBA" id="ARBA00023027"/>
    </source>
</evidence>
<organism evidence="6 7">
    <name type="scientific">Arthrobacter hankyongi</name>
    <dbReference type="NCBI Taxonomy" id="2904801"/>
    <lineage>
        <taxon>Bacteria</taxon>
        <taxon>Bacillati</taxon>
        <taxon>Actinomycetota</taxon>
        <taxon>Actinomycetes</taxon>
        <taxon>Micrococcales</taxon>
        <taxon>Micrococcaceae</taxon>
        <taxon>Arthrobacter</taxon>
    </lineage>
</organism>
<dbReference type="InterPro" id="IPR000683">
    <property type="entry name" value="Gfo/Idh/MocA-like_OxRdtase_N"/>
</dbReference>
<dbReference type="Pfam" id="PF01408">
    <property type="entry name" value="GFO_IDH_MocA"/>
    <property type="match status" value="1"/>
</dbReference>
<dbReference type="InterPro" id="IPR036291">
    <property type="entry name" value="NAD(P)-bd_dom_sf"/>
</dbReference>
<dbReference type="SUPFAM" id="SSF55347">
    <property type="entry name" value="Glyceraldehyde-3-phosphate dehydrogenase-like, C-terminal domain"/>
    <property type="match status" value="1"/>
</dbReference>
<accession>A0ABS9L386</accession>
<dbReference type="EMBL" id="JAKLTQ010000002">
    <property type="protein sequence ID" value="MCG2621150.1"/>
    <property type="molecule type" value="Genomic_DNA"/>
</dbReference>
<dbReference type="SUPFAM" id="SSF51735">
    <property type="entry name" value="NAD(P)-binding Rossmann-fold domains"/>
    <property type="match status" value="1"/>
</dbReference>
<evidence type="ECO:0000313" key="7">
    <source>
        <dbReference type="Proteomes" id="UP001165368"/>
    </source>
</evidence>
<protein>
    <submittedName>
        <fullName evidence="6">Gfo/Idh/MocA family oxidoreductase</fullName>
    </submittedName>
</protein>
<keyword evidence="3" id="KW-0520">NAD</keyword>
<dbReference type="Pfam" id="PF22725">
    <property type="entry name" value="GFO_IDH_MocA_C3"/>
    <property type="match status" value="1"/>
</dbReference>
<feature type="domain" description="GFO/IDH/MocA-like oxidoreductase" evidence="5">
    <location>
        <begin position="136"/>
        <end position="257"/>
    </location>
</feature>
<keyword evidence="2" id="KW-0560">Oxidoreductase</keyword>
<dbReference type="RefSeq" id="WP_237818257.1">
    <property type="nucleotide sequence ID" value="NZ_JAKLTQ010000002.1"/>
</dbReference>
<proteinExistence type="inferred from homology"/>
<evidence type="ECO:0000256" key="2">
    <source>
        <dbReference type="ARBA" id="ARBA00023002"/>
    </source>
</evidence>
<comment type="caution">
    <text evidence="6">The sequence shown here is derived from an EMBL/GenBank/DDBJ whole genome shotgun (WGS) entry which is preliminary data.</text>
</comment>
<dbReference type="InterPro" id="IPR055170">
    <property type="entry name" value="GFO_IDH_MocA-like_dom"/>
</dbReference>
<evidence type="ECO:0000256" key="1">
    <source>
        <dbReference type="ARBA" id="ARBA00010928"/>
    </source>
</evidence>
<dbReference type="Gene3D" id="3.40.50.720">
    <property type="entry name" value="NAD(P)-binding Rossmann-like Domain"/>
    <property type="match status" value="1"/>
</dbReference>
<evidence type="ECO:0000259" key="4">
    <source>
        <dbReference type="Pfam" id="PF01408"/>
    </source>
</evidence>
<dbReference type="PANTHER" id="PTHR43708:SF5">
    <property type="entry name" value="CONSERVED EXPRESSED OXIDOREDUCTASE (EUROFUNG)-RELATED"/>
    <property type="match status" value="1"/>
</dbReference>
<sequence length="347" mass="36833">MTVAPPLRTALIGFGLSGRDFHAPFIQADPRYSLDFIVTGSEERAARAHAAYPDTAVLASTAELFGRAGQLDLVLVCTPPASHIELAAAAIGHGLNVVVDKPFAATSAAAQELIGQARQAGVVLTVYQNRRWDADFLTLRELIGDGELGQVHLFESRFERWSPHGLRAWKSSAGIADGGGILFDLGSHLIDQALQLFGPVATVYGETARHIRAEESDADDDAFVSLLHESGVRSHLSANLVSALQLPRFHVLGSSAAYTKWGMDGQEAALAAGLLPTDPGYGVEPEEAWGKLGVPGNIRKVPAQQGAYPEFYRQLAAALAGDGPVPVDPADAVAVLRIIEEVHRQAG</sequence>
<dbReference type="Proteomes" id="UP001165368">
    <property type="component" value="Unassembled WGS sequence"/>
</dbReference>
<reference evidence="6" key="1">
    <citation type="submission" date="2022-01" db="EMBL/GenBank/DDBJ databases">
        <authorList>
            <person name="Jo J.-H."/>
            <person name="Im W.-T."/>
        </authorList>
    </citation>
    <scope>NUCLEOTIDE SEQUENCE</scope>
    <source>
        <strain evidence="6">I2-34</strain>
    </source>
</reference>
<evidence type="ECO:0000259" key="5">
    <source>
        <dbReference type="Pfam" id="PF22725"/>
    </source>
</evidence>
<name>A0ABS9L386_9MICC</name>
<dbReference type="InterPro" id="IPR051317">
    <property type="entry name" value="Gfo/Idh/MocA_oxidoreduct"/>
</dbReference>
<comment type="similarity">
    <text evidence="1">Belongs to the Gfo/Idh/MocA family.</text>
</comment>